<organism evidence="8 9">
    <name type="scientific">Desulfonema ishimotonii</name>
    <dbReference type="NCBI Taxonomy" id="45657"/>
    <lineage>
        <taxon>Bacteria</taxon>
        <taxon>Pseudomonadati</taxon>
        <taxon>Thermodesulfobacteriota</taxon>
        <taxon>Desulfobacteria</taxon>
        <taxon>Desulfobacterales</taxon>
        <taxon>Desulfococcaceae</taxon>
        <taxon>Desulfonema</taxon>
    </lineage>
</organism>
<feature type="region of interest" description="Disordered" evidence="5">
    <location>
        <begin position="125"/>
        <end position="146"/>
    </location>
</feature>
<evidence type="ECO:0000313" key="8">
    <source>
        <dbReference type="EMBL" id="GBC63080.1"/>
    </source>
</evidence>
<keyword evidence="2 6" id="KW-0812">Transmembrane</keyword>
<evidence type="ECO:0000256" key="6">
    <source>
        <dbReference type="SAM" id="Phobius"/>
    </source>
</evidence>
<reference evidence="9" key="1">
    <citation type="submission" date="2017-11" db="EMBL/GenBank/DDBJ databases">
        <authorList>
            <person name="Watanabe M."/>
            <person name="Kojima H."/>
        </authorList>
    </citation>
    <scope>NUCLEOTIDE SEQUENCE [LARGE SCALE GENOMIC DNA]</scope>
    <source>
        <strain evidence="9">Tokyo 01</strain>
    </source>
</reference>
<dbReference type="EMBL" id="BEXT01000001">
    <property type="protein sequence ID" value="GBC63080.1"/>
    <property type="molecule type" value="Genomic_DNA"/>
</dbReference>
<dbReference type="GO" id="GO:0009306">
    <property type="term" value="P:protein secretion"/>
    <property type="evidence" value="ECO:0007669"/>
    <property type="project" value="InterPro"/>
</dbReference>
<evidence type="ECO:0000256" key="2">
    <source>
        <dbReference type="ARBA" id="ARBA00022692"/>
    </source>
</evidence>
<evidence type="ECO:0000256" key="4">
    <source>
        <dbReference type="ARBA" id="ARBA00023136"/>
    </source>
</evidence>
<evidence type="ECO:0000256" key="5">
    <source>
        <dbReference type="SAM" id="MobiDB-lite"/>
    </source>
</evidence>
<evidence type="ECO:0000256" key="1">
    <source>
        <dbReference type="ARBA" id="ARBA00004167"/>
    </source>
</evidence>
<name>A0A401G1I3_9BACT</name>
<evidence type="ECO:0000259" key="7">
    <source>
        <dbReference type="Pfam" id="PF04357"/>
    </source>
</evidence>
<evidence type="ECO:0000256" key="3">
    <source>
        <dbReference type="ARBA" id="ARBA00022989"/>
    </source>
</evidence>
<protein>
    <recommendedName>
        <fullName evidence="7">Translocation and assembly module TamB C-terminal domain-containing protein</fullName>
    </recommendedName>
</protein>
<keyword evidence="4 6" id="KW-0472">Membrane</keyword>
<dbReference type="PANTHER" id="PTHR36985:SF1">
    <property type="entry name" value="TRANSLOCATION AND ASSEMBLY MODULE SUBUNIT TAMB"/>
    <property type="match status" value="1"/>
</dbReference>
<dbReference type="GO" id="GO:0005886">
    <property type="term" value="C:plasma membrane"/>
    <property type="evidence" value="ECO:0007669"/>
    <property type="project" value="InterPro"/>
</dbReference>
<dbReference type="InterPro" id="IPR007452">
    <property type="entry name" value="TamB_C"/>
</dbReference>
<accession>A0A401G1I3</accession>
<gene>
    <name evidence="8" type="ORF">DENIS_4069</name>
</gene>
<keyword evidence="3 6" id="KW-1133">Transmembrane helix</keyword>
<dbReference type="Pfam" id="PF05359">
    <property type="entry name" value="DUF748"/>
    <property type="match status" value="1"/>
</dbReference>
<dbReference type="Proteomes" id="UP000288096">
    <property type="component" value="Unassembled WGS sequence"/>
</dbReference>
<dbReference type="Pfam" id="PF04357">
    <property type="entry name" value="TamB"/>
    <property type="match status" value="1"/>
</dbReference>
<sequence>MKKWIRRIGIGIGTAAGLTLLLLIGLWSYLCTDHAHRRIQAVVNQAIPGTVSWQRGALSFFGGRAELKQITLRDPAENEVISLDRVFVNIAWTGLLRGALEVESATLEKPQVRLKVDEQGKLNLLSAFPPSPPEAEKAEPSSGGMPLNLVVRDFRLTGGQVEYEIAARGPDEAPQRAAVREIEVTAGDADLAGQSGRVALRLGGGEIDMAGIRTAFEAFRADVAMDNGRITPLTVKLDSDTAVLDISGDVASATDRPQLSLDLSLETALEKIRDTLQLTPELTGPVTVSLRATGEAANPDLTLTVHYGGGEVAGNRIDRLDLVCRLGDRVVRFEQFDLDSPLGKLNLTGEADLRKAFADGFLSPPGDLEAITWRAELRQTGTALDRLPIEGAGLGGRVTTRLSLEGEGITPEHMSAKAVLALLGEQVTVSDILSPVDIRLNAEAGLRENVAAVRQLELSAGEALRVGAEAEYALADRTISGHLSVSAPELDKALSLAGVQDVSGNIALDADLSGTVTQPVADLRLQGDQLGFQEITIGNLRLTAGLDEAGVVRISALNLENRGSEIEASGTVKAFDNGMALNPDLPADLSLKLSRVEAKDFLNKEMIGGRLDGLLTLKGKLMAPAATLSLSGKSLAFETTRIGDLDADIRFSNGRVTLAPVKLRNGRSGLELTGTATVLTPEGFRPLADPGFDLKLTSAGVFLNDFVETLKGRVRVSADISGSLKAPTAHLSLKGEKLAAGESRIGDVDADIRFADGVATLKTVEVRNNKSRLALSGTAKVLDPKTMKPLDDPAFDITLSDGLLFPDDFLDTLSGKLSLSARAKGSLRAPTARLSLKGEKLAAGETHIGDVDANIRFADGIATLKTVEIRNNKSRLALSGTATVLNPKTMKPLDDPSFDIVLSDGLLFPDDFLDTLSGKLSLSARAQGSLRAPTAQLSLKGEALKAGENRIGDVDADIRFADGTANLKQVRVRNGKSALNISGTAQVLDSQTGKPLKDPLLDLTLAGDQIRLRDFVEKMKGQLALKGRIRGSAARPEGTVSLTGKAIDLGVQKIDSIQLAARLDGERIFIDPLNLTLAPGQSLEATGWVHPLQQTYDLRVTSGDIALKQIGPVQDRFDSGTLHLSLAGAGRFDDPRLSGDLRLTGLRVNRKKLEDILLRVDLRDQVVRVSGDLGFDLSGQYHLRKGDFQASATFDKTDLTPYFRLADRKDLSGVVTGKIEASGNAAAPDRIRAVADMPRLEIFMKENELIRAKSFSATFQNREISVPGIRLALLKQGYIDLIGSGKLDGDLGFTARGHIPLKVARMFSPALQDITGDVRLSADISGPVSRPDILADVRVEKVGMTVPGLLQKLHDLSGQIRVTPQAVTLTDIRGGLDTGDFSLSGKIGLKDFQPTDILAKLSAHALPVTVPDTVELLLSTDLAFKGTPEKSAITGELMLLEGAYYKDVKLNLIQAIGQKKREMAPVAKGESPPFMKNVALDIAVKYRNPFTVDNNMALMALKPNLRIYGTLDQPLVSGRAVVDSGTITYQKKEFEVQKGVFDFLNPYKIEPTLDVAGEVAVRSWTISLNVSGTPDNLKFELTSDPEEADASILSLLTLGMTTEELIAKEGGSSVSTTQVLADMVASSLQSNLRDATGLDIVEVKYTEAAGDESEAGVAVTVGKELSRRVTVKYGVETRDGETVQRATTEYKFLENLLMSAFQDTQGNFGGELQFRLEFR</sequence>
<dbReference type="InterPro" id="IPR008023">
    <property type="entry name" value="DUF748"/>
</dbReference>
<feature type="domain" description="Translocation and assembly module TamB C-terminal" evidence="7">
    <location>
        <begin position="1377"/>
        <end position="1718"/>
    </location>
</feature>
<comment type="caution">
    <text evidence="8">The sequence shown here is derived from an EMBL/GenBank/DDBJ whole genome shotgun (WGS) entry which is preliminary data.</text>
</comment>
<keyword evidence="9" id="KW-1185">Reference proteome</keyword>
<feature type="transmembrane region" description="Helical" evidence="6">
    <location>
        <begin position="12"/>
        <end position="30"/>
    </location>
</feature>
<reference evidence="9" key="2">
    <citation type="submission" date="2019-01" db="EMBL/GenBank/DDBJ databases">
        <title>Genome sequence of Desulfonema ishimotonii strain Tokyo 01.</title>
        <authorList>
            <person name="Fukui M."/>
        </authorList>
    </citation>
    <scope>NUCLEOTIDE SEQUENCE [LARGE SCALE GENOMIC DNA]</scope>
    <source>
        <strain evidence="9">Tokyo 01</strain>
    </source>
</reference>
<dbReference type="GO" id="GO:0097347">
    <property type="term" value="C:TAM protein secretion complex"/>
    <property type="evidence" value="ECO:0007669"/>
    <property type="project" value="TreeGrafter"/>
</dbReference>
<comment type="subcellular location">
    <subcellularLocation>
        <location evidence="1">Membrane</location>
        <topology evidence="1">Single-pass membrane protein</topology>
    </subcellularLocation>
</comment>
<evidence type="ECO:0000313" key="9">
    <source>
        <dbReference type="Proteomes" id="UP000288096"/>
    </source>
</evidence>
<dbReference type="OrthoDB" id="5475916at2"/>
<dbReference type="RefSeq" id="WP_124330200.1">
    <property type="nucleotide sequence ID" value="NZ_BEXT01000001.1"/>
</dbReference>
<dbReference type="PANTHER" id="PTHR36985">
    <property type="entry name" value="TRANSLOCATION AND ASSEMBLY MODULE SUBUNIT TAMB"/>
    <property type="match status" value="1"/>
</dbReference>
<proteinExistence type="predicted"/>